<dbReference type="PANTHER" id="PTHR43053:SF3">
    <property type="entry name" value="ALPHA-GALACTOSIDASE C-RELATED"/>
    <property type="match status" value="1"/>
</dbReference>
<protein>
    <recommendedName>
        <fullName evidence="2">alpha-galactosidase</fullName>
        <ecNumber evidence="2">3.2.1.22</ecNumber>
    </recommendedName>
</protein>
<dbReference type="OrthoDB" id="5795902at2759"/>
<dbReference type="Proteomes" id="UP000016932">
    <property type="component" value="Unassembled WGS sequence"/>
</dbReference>
<accession>N1Q5K0</accession>
<dbReference type="CDD" id="cd14791">
    <property type="entry name" value="GH36"/>
    <property type="match status" value="1"/>
</dbReference>
<evidence type="ECO:0000256" key="3">
    <source>
        <dbReference type="ARBA" id="ARBA00022801"/>
    </source>
</evidence>
<proteinExistence type="predicted"/>
<evidence type="ECO:0000313" key="5">
    <source>
        <dbReference type="EMBL" id="EME87190.1"/>
    </source>
</evidence>
<dbReference type="eggNOG" id="ENOG502RS2Y">
    <property type="taxonomic scope" value="Eukaryota"/>
</dbReference>
<dbReference type="InterPro" id="IPR050985">
    <property type="entry name" value="Alpha-glycosidase_related"/>
</dbReference>
<dbReference type="RefSeq" id="XP_007920722.1">
    <property type="nucleotide sequence ID" value="XM_007922531.1"/>
</dbReference>
<dbReference type="Gene3D" id="3.20.20.70">
    <property type="entry name" value="Aldolase class I"/>
    <property type="match status" value="1"/>
</dbReference>
<dbReference type="SUPFAM" id="SSF51445">
    <property type="entry name" value="(Trans)glycosidases"/>
    <property type="match status" value="1"/>
</dbReference>
<keyword evidence="3 5" id="KW-0378">Hydrolase</keyword>
<comment type="catalytic activity">
    <reaction evidence="1">
        <text>Hydrolysis of terminal, non-reducing alpha-D-galactose residues in alpha-D-galactosides, including galactose oligosaccharides, galactomannans and galactolipids.</text>
        <dbReference type="EC" id="3.2.1.22"/>
    </reaction>
</comment>
<dbReference type="GO" id="GO:0004557">
    <property type="term" value="F:alpha-galactosidase activity"/>
    <property type="evidence" value="ECO:0007669"/>
    <property type="project" value="UniProtKB-EC"/>
</dbReference>
<name>N1Q5K0_PSEFD</name>
<keyword evidence="4" id="KW-0326">Glycosidase</keyword>
<reference evidence="5 6" key="1">
    <citation type="journal article" date="2012" name="PLoS Pathog.">
        <title>Diverse lifestyles and strategies of plant pathogenesis encoded in the genomes of eighteen Dothideomycetes fungi.</title>
        <authorList>
            <person name="Ohm R.A."/>
            <person name="Feau N."/>
            <person name="Henrissat B."/>
            <person name="Schoch C.L."/>
            <person name="Horwitz B.A."/>
            <person name="Barry K.W."/>
            <person name="Condon B.J."/>
            <person name="Copeland A.C."/>
            <person name="Dhillon B."/>
            <person name="Glaser F."/>
            <person name="Hesse C.N."/>
            <person name="Kosti I."/>
            <person name="LaButti K."/>
            <person name="Lindquist E.A."/>
            <person name="Lucas S."/>
            <person name="Salamov A.A."/>
            <person name="Bradshaw R.E."/>
            <person name="Ciuffetti L."/>
            <person name="Hamelin R.C."/>
            <person name="Kema G.H.J."/>
            <person name="Lawrence C."/>
            <person name="Scott J.A."/>
            <person name="Spatafora J.W."/>
            <person name="Turgeon B.G."/>
            <person name="de Wit P.J.G.M."/>
            <person name="Zhong S."/>
            <person name="Goodwin S.B."/>
            <person name="Grigoriev I.V."/>
        </authorList>
    </citation>
    <scope>NUCLEOTIDE SEQUENCE [LARGE SCALE GENOMIC DNA]</scope>
    <source>
        <strain evidence="5 6">CIRAD86</strain>
    </source>
</reference>
<dbReference type="GeneID" id="19335237"/>
<dbReference type="VEuPathDB" id="FungiDB:MYCFIDRAFT_191705"/>
<dbReference type="GO" id="GO:0016052">
    <property type="term" value="P:carbohydrate catabolic process"/>
    <property type="evidence" value="ECO:0007669"/>
    <property type="project" value="InterPro"/>
</dbReference>
<dbReference type="InterPro" id="IPR017853">
    <property type="entry name" value="GH"/>
</dbReference>
<dbReference type="EC" id="3.2.1.22" evidence="2"/>
<evidence type="ECO:0000256" key="1">
    <source>
        <dbReference type="ARBA" id="ARBA00001255"/>
    </source>
</evidence>
<dbReference type="InterPro" id="IPR013785">
    <property type="entry name" value="Aldolase_TIM"/>
</dbReference>
<evidence type="ECO:0000256" key="2">
    <source>
        <dbReference type="ARBA" id="ARBA00012755"/>
    </source>
</evidence>
<evidence type="ECO:0000256" key="4">
    <source>
        <dbReference type="ARBA" id="ARBA00023295"/>
    </source>
</evidence>
<gene>
    <name evidence="5" type="ORF">MYCFIDRAFT_191705</name>
</gene>
<organism evidence="5 6">
    <name type="scientific">Pseudocercospora fijiensis (strain CIRAD86)</name>
    <name type="common">Black leaf streak disease fungus</name>
    <name type="synonym">Mycosphaerella fijiensis</name>
    <dbReference type="NCBI Taxonomy" id="383855"/>
    <lineage>
        <taxon>Eukaryota</taxon>
        <taxon>Fungi</taxon>
        <taxon>Dikarya</taxon>
        <taxon>Ascomycota</taxon>
        <taxon>Pezizomycotina</taxon>
        <taxon>Dothideomycetes</taxon>
        <taxon>Dothideomycetidae</taxon>
        <taxon>Mycosphaerellales</taxon>
        <taxon>Mycosphaerellaceae</taxon>
        <taxon>Pseudocercospora</taxon>
    </lineage>
</organism>
<dbReference type="PANTHER" id="PTHR43053">
    <property type="entry name" value="GLYCOSIDASE FAMILY 31"/>
    <property type="match status" value="1"/>
</dbReference>
<dbReference type="EMBL" id="KB446555">
    <property type="protein sequence ID" value="EME87190.1"/>
    <property type="molecule type" value="Genomic_DNA"/>
</dbReference>
<sequence length="263" mass="29390">MNCLDGDPNEEKVLALIEPAIRSGAEYFCIDAGWYADVDDWWDSVGEWKPSRVRFPRGLEFVLDSIRDARMKPGLWMEPEVVGVKSPVAVALPDGAFFQRLGRRVVEQSRYHLDFRHTAVTTRLDKIIDGLITGLGVQYFKFDANVDVTQGTDCNASSPGDGMFEHRRAYMAWVNGIYDRFPDLVIESCSSGGQRLDYHTLATHSIQSTSDQTDPVIYAAISANILTALTPEQSASWALPQPEYHDDLIALCMVNSLMGKTLH</sequence>
<dbReference type="InterPro" id="IPR002252">
    <property type="entry name" value="Glyco_hydro_36"/>
</dbReference>
<dbReference type="Pfam" id="PF02065">
    <property type="entry name" value="Melibiase"/>
    <property type="match status" value="1"/>
</dbReference>
<dbReference type="HOGENOM" id="CLU_1058155_0_0_1"/>
<dbReference type="AlphaFoldDB" id="N1Q5K0"/>
<dbReference type="PRINTS" id="PR00743">
    <property type="entry name" value="GLHYDRLASE36"/>
</dbReference>
<keyword evidence="6" id="KW-1185">Reference proteome</keyword>
<evidence type="ECO:0000313" key="6">
    <source>
        <dbReference type="Proteomes" id="UP000016932"/>
    </source>
</evidence>
<dbReference type="KEGG" id="pfj:MYCFIDRAFT_191705"/>